<gene>
    <name evidence="1" type="ORF">PHYBOEH_000106</name>
</gene>
<name>A0A8T1XDP4_9STRA</name>
<dbReference type="PANTHER" id="PTHR13743">
    <property type="entry name" value="BEIGE/BEACH-RELATED"/>
    <property type="match status" value="1"/>
</dbReference>
<reference evidence="1" key="1">
    <citation type="submission" date="2021-02" db="EMBL/GenBank/DDBJ databases">
        <authorList>
            <person name="Palmer J.M."/>
        </authorList>
    </citation>
    <scope>NUCLEOTIDE SEQUENCE</scope>
    <source>
        <strain evidence="1">SCRP23</strain>
    </source>
</reference>
<evidence type="ECO:0000313" key="1">
    <source>
        <dbReference type="EMBL" id="KAG7402398.1"/>
    </source>
</evidence>
<dbReference type="Proteomes" id="UP000693981">
    <property type="component" value="Unassembled WGS sequence"/>
</dbReference>
<dbReference type="OrthoDB" id="108565at2759"/>
<keyword evidence="2" id="KW-1185">Reference proteome</keyword>
<dbReference type="InterPro" id="IPR050865">
    <property type="entry name" value="BEACH_Domain"/>
</dbReference>
<protein>
    <submittedName>
        <fullName evidence="1">Uncharacterized protein</fullName>
    </submittedName>
</protein>
<dbReference type="AlphaFoldDB" id="A0A8T1XDP4"/>
<evidence type="ECO:0000313" key="2">
    <source>
        <dbReference type="Proteomes" id="UP000693981"/>
    </source>
</evidence>
<organism evidence="1 2">
    <name type="scientific">Phytophthora boehmeriae</name>
    <dbReference type="NCBI Taxonomy" id="109152"/>
    <lineage>
        <taxon>Eukaryota</taxon>
        <taxon>Sar</taxon>
        <taxon>Stramenopiles</taxon>
        <taxon>Oomycota</taxon>
        <taxon>Peronosporomycetes</taxon>
        <taxon>Peronosporales</taxon>
        <taxon>Peronosporaceae</taxon>
        <taxon>Phytophthora</taxon>
    </lineage>
</organism>
<dbReference type="PANTHER" id="PTHR13743:SF123">
    <property type="entry name" value="PROTEIN FAN"/>
    <property type="match status" value="1"/>
</dbReference>
<sequence>MDELRILLRDAEDAQGRTLGAIADDPAQVSRLKDPVLLLLDVLSESEAVEARHETLQVLTRLFAVCSAHFHDVQAFQEAATAQGGETRDQHSARRGNAVLKALLASLNALSRRDPVDDEAVHTLVEMTRDLCLQSMNAADVVALFDFLRLGRPPARRLVLQMQKSLMEMDTLPRAIFTMRGPSAGLTVPADQPLFTKRGYSCSFGVCLDSKKTAMALFSFRGQNGQGVSAMLDGEMLVIKMSAAQGAIQQVEVPFAEHRARMEKEWVHLCIVHAKKMVFKDKLTVYVDGKAVFNGNMGYPDPVYMKSRNCIGLRIGKMI</sequence>
<accession>A0A8T1XDP4</accession>
<dbReference type="EMBL" id="JAGDFL010000001">
    <property type="protein sequence ID" value="KAG7402398.1"/>
    <property type="molecule type" value="Genomic_DNA"/>
</dbReference>
<proteinExistence type="predicted"/>
<comment type="caution">
    <text evidence="1">The sequence shown here is derived from an EMBL/GenBank/DDBJ whole genome shotgun (WGS) entry which is preliminary data.</text>
</comment>